<dbReference type="Proteomes" id="UP001500622">
    <property type="component" value="Unassembled WGS sequence"/>
</dbReference>
<dbReference type="GO" id="GO:0008168">
    <property type="term" value="F:methyltransferase activity"/>
    <property type="evidence" value="ECO:0007669"/>
    <property type="project" value="UniProtKB-KW"/>
</dbReference>
<keyword evidence="8" id="KW-1185">Reference proteome</keyword>
<feature type="binding site" evidence="4">
    <location>
        <position position="262"/>
    </location>
    <ligand>
        <name>S-adenosyl-L-methionine</name>
        <dbReference type="ChEBI" id="CHEBI:59789"/>
    </ligand>
</feature>
<evidence type="ECO:0000256" key="3">
    <source>
        <dbReference type="ARBA" id="ARBA00022691"/>
    </source>
</evidence>
<name>A0ABP8LQE5_9MICO</name>
<dbReference type="PROSITE" id="PS50926">
    <property type="entry name" value="TRAM"/>
    <property type="match status" value="1"/>
</dbReference>
<gene>
    <name evidence="7" type="ORF">GCM10023169_40060</name>
</gene>
<dbReference type="InterPro" id="IPR012340">
    <property type="entry name" value="NA-bd_OB-fold"/>
</dbReference>
<dbReference type="SUPFAM" id="SSF53335">
    <property type="entry name" value="S-adenosyl-L-methionine-dependent methyltransferases"/>
    <property type="match status" value="1"/>
</dbReference>
<feature type="active site" description="Nucleophile" evidence="4">
    <location>
        <position position="395"/>
    </location>
</feature>
<accession>A0ABP8LQE5</accession>
<evidence type="ECO:0000256" key="4">
    <source>
        <dbReference type="PROSITE-ProRule" id="PRU01024"/>
    </source>
</evidence>
<dbReference type="Gene3D" id="2.40.50.1070">
    <property type="match status" value="1"/>
</dbReference>
<proteinExistence type="inferred from homology"/>
<dbReference type="PANTHER" id="PTHR11061:SF30">
    <property type="entry name" value="TRNA (URACIL(54)-C(5))-METHYLTRANSFERASE"/>
    <property type="match status" value="1"/>
</dbReference>
<dbReference type="PROSITE" id="PS01231">
    <property type="entry name" value="TRMA_2"/>
    <property type="match status" value="1"/>
</dbReference>
<feature type="binding site" evidence="4">
    <location>
        <position position="291"/>
    </location>
    <ligand>
        <name>S-adenosyl-L-methionine</name>
        <dbReference type="ChEBI" id="CHEBI:59789"/>
    </ligand>
</feature>
<dbReference type="Pfam" id="PF05958">
    <property type="entry name" value="tRNA_U5-meth_tr"/>
    <property type="match status" value="1"/>
</dbReference>
<evidence type="ECO:0000256" key="5">
    <source>
        <dbReference type="SAM" id="MobiDB-lite"/>
    </source>
</evidence>
<dbReference type="GO" id="GO:0032259">
    <property type="term" value="P:methylation"/>
    <property type="evidence" value="ECO:0007669"/>
    <property type="project" value="UniProtKB-KW"/>
</dbReference>
<feature type="binding site" evidence="4">
    <location>
        <position position="368"/>
    </location>
    <ligand>
        <name>S-adenosyl-L-methionine</name>
        <dbReference type="ChEBI" id="CHEBI:59789"/>
    </ligand>
</feature>
<comment type="similarity">
    <text evidence="4">Belongs to the class I-like SAM-binding methyltransferase superfamily. RNA M5U methyltransferase family.</text>
</comment>
<organism evidence="7 8">
    <name type="scientific">Georgenia halophila</name>
    <dbReference type="NCBI Taxonomy" id="620889"/>
    <lineage>
        <taxon>Bacteria</taxon>
        <taxon>Bacillati</taxon>
        <taxon>Actinomycetota</taxon>
        <taxon>Actinomycetes</taxon>
        <taxon>Micrococcales</taxon>
        <taxon>Bogoriellaceae</taxon>
        <taxon>Georgenia</taxon>
    </lineage>
</organism>
<dbReference type="CDD" id="cd02440">
    <property type="entry name" value="AdoMet_MTases"/>
    <property type="match status" value="1"/>
</dbReference>
<evidence type="ECO:0000256" key="1">
    <source>
        <dbReference type="ARBA" id="ARBA00022603"/>
    </source>
</evidence>
<dbReference type="Gene3D" id="2.40.50.140">
    <property type="entry name" value="Nucleic acid-binding proteins"/>
    <property type="match status" value="1"/>
</dbReference>
<feature type="domain" description="TRAM" evidence="6">
    <location>
        <begin position="1"/>
        <end position="61"/>
    </location>
</feature>
<evidence type="ECO:0000259" key="6">
    <source>
        <dbReference type="PROSITE" id="PS50926"/>
    </source>
</evidence>
<comment type="caution">
    <text evidence="7">The sequence shown here is derived from an EMBL/GenBank/DDBJ whole genome shotgun (WGS) entry which is preliminary data.</text>
</comment>
<dbReference type="InterPro" id="IPR029063">
    <property type="entry name" value="SAM-dependent_MTases_sf"/>
</dbReference>
<dbReference type="InterPro" id="IPR010280">
    <property type="entry name" value="U5_MeTrfase_fam"/>
</dbReference>
<reference evidence="8" key="1">
    <citation type="journal article" date="2019" name="Int. J. Syst. Evol. Microbiol.">
        <title>The Global Catalogue of Microorganisms (GCM) 10K type strain sequencing project: providing services to taxonomists for standard genome sequencing and annotation.</title>
        <authorList>
            <consortium name="The Broad Institute Genomics Platform"/>
            <consortium name="The Broad Institute Genome Sequencing Center for Infectious Disease"/>
            <person name="Wu L."/>
            <person name="Ma J."/>
        </authorList>
    </citation>
    <scope>NUCLEOTIDE SEQUENCE [LARGE SCALE GENOMIC DNA]</scope>
    <source>
        <strain evidence="8">JCM 17810</strain>
    </source>
</reference>
<dbReference type="Gene3D" id="3.40.50.150">
    <property type="entry name" value="Vaccinia Virus protein VP39"/>
    <property type="match status" value="2"/>
</dbReference>
<dbReference type="InterPro" id="IPR030391">
    <property type="entry name" value="MeTrfase_TrmA_CS"/>
</dbReference>
<dbReference type="PANTHER" id="PTHR11061">
    <property type="entry name" value="RNA M5U METHYLTRANSFERASE"/>
    <property type="match status" value="1"/>
</dbReference>
<keyword evidence="2 4" id="KW-0808">Transferase</keyword>
<feature type="binding site" evidence="4">
    <location>
        <position position="315"/>
    </location>
    <ligand>
        <name>S-adenosyl-L-methionine</name>
        <dbReference type="ChEBI" id="CHEBI:59789"/>
    </ligand>
</feature>
<sequence>MSAAAEPDRPVVDVGPPAHGGHCVARLDGRVVFVRHALPGERVRLEITDRRSRFWRADAVEILDASADRVPSIWPEAGPGGVGGAELAHVALPAQRDWKRQVLADTLRRIGGEEVAADVAALEESAGAAVPPVAVLGDDDATDGLHTRTRVELTVDAEGRAGMFRFRSHKVLALQHMPLAHEAIAELALLGADSPWRRTWRPGARVEAIAPSSGPPLVLVDGEAASPRKGRRSGPPRRSVREVVPSAVGELAYRVAGAGFWQVHRHAPETLVSAVLSAAGELGGKRVLELYSGAGLLTLPLARSVGEDGAVVSIDGSEDAVRDARRNLHAYPNTVLGKARVDAASVREAAAFDELAAGVGGADVVVLDPPRAGAGTNVVTAVAELAPERVVLVACDPAALARDLEAARRNGYRVTALAPFDLFPHTHHFEIVATLTRR</sequence>
<evidence type="ECO:0000313" key="7">
    <source>
        <dbReference type="EMBL" id="GAA4433268.1"/>
    </source>
</evidence>
<evidence type="ECO:0000256" key="2">
    <source>
        <dbReference type="ARBA" id="ARBA00022679"/>
    </source>
</evidence>
<dbReference type="SUPFAM" id="SSF50249">
    <property type="entry name" value="Nucleic acid-binding proteins"/>
    <property type="match status" value="1"/>
</dbReference>
<keyword evidence="1 4" id="KW-0489">Methyltransferase</keyword>
<dbReference type="InterPro" id="IPR002792">
    <property type="entry name" value="TRAM_dom"/>
</dbReference>
<protein>
    <submittedName>
        <fullName evidence="7">Class I SAM-dependent RNA methyltransferase</fullName>
    </submittedName>
</protein>
<dbReference type="EMBL" id="BAABGN010000013">
    <property type="protein sequence ID" value="GAA4433268.1"/>
    <property type="molecule type" value="Genomic_DNA"/>
</dbReference>
<feature type="region of interest" description="Disordered" evidence="5">
    <location>
        <begin position="217"/>
        <end position="240"/>
    </location>
</feature>
<keyword evidence="3 4" id="KW-0949">S-adenosyl-L-methionine</keyword>
<evidence type="ECO:0000313" key="8">
    <source>
        <dbReference type="Proteomes" id="UP001500622"/>
    </source>
</evidence>
<dbReference type="Pfam" id="PF01938">
    <property type="entry name" value="TRAM"/>
    <property type="match status" value="1"/>
</dbReference>
<dbReference type="PROSITE" id="PS51687">
    <property type="entry name" value="SAM_MT_RNA_M5U"/>
    <property type="match status" value="1"/>
</dbReference>
<dbReference type="RefSeq" id="WP_345218827.1">
    <property type="nucleotide sequence ID" value="NZ_BAABGN010000013.1"/>
</dbReference>